<organism evidence="2 3">
    <name type="scientific">Pedobacter paludis</name>
    <dbReference type="NCBI Taxonomy" id="2203212"/>
    <lineage>
        <taxon>Bacteria</taxon>
        <taxon>Pseudomonadati</taxon>
        <taxon>Bacteroidota</taxon>
        <taxon>Sphingobacteriia</taxon>
        <taxon>Sphingobacteriales</taxon>
        <taxon>Sphingobacteriaceae</taxon>
        <taxon>Pedobacter</taxon>
    </lineage>
</organism>
<evidence type="ECO:0000256" key="1">
    <source>
        <dbReference type="SAM" id="SignalP"/>
    </source>
</evidence>
<accession>A0A317EUM0</accession>
<keyword evidence="1" id="KW-0732">Signal</keyword>
<dbReference type="NCBIfam" id="NF047539">
    <property type="entry name" value="XAC2610_fam"/>
    <property type="match status" value="1"/>
</dbReference>
<proteinExistence type="predicted"/>
<feature type="signal peptide" evidence="1">
    <location>
        <begin position="1"/>
        <end position="20"/>
    </location>
</feature>
<dbReference type="AlphaFoldDB" id="A0A317EUM0"/>
<dbReference type="EMBL" id="QGNY01000006">
    <property type="protein sequence ID" value="PWS30650.1"/>
    <property type="molecule type" value="Genomic_DNA"/>
</dbReference>
<dbReference type="InterPro" id="IPR058087">
    <property type="entry name" value="XAC2610_dom"/>
</dbReference>
<sequence length="228" mass="25701">MKKILVFCFFLLFATGYAKAQFKFLALNSSNQYKAKIFVANCADGSCGGKATIILYDKATDAELQTFKSTDLDFNLNEKQNANIGWLDLGKYQTPLVFGDFNFDGLEDVAVRNGSNGAYKEPSYDVYLNSTNNRFTLNNELTKLASENLGMFDVDRKLKQLAIHQKDGCCYDKTINYMFDSKKGLIEASSVIEDSSIGDDVTVITQKMVDGKVKRTVQKFKIKDYYKQ</sequence>
<dbReference type="Proteomes" id="UP000245391">
    <property type="component" value="Unassembled WGS sequence"/>
</dbReference>
<gene>
    <name evidence="2" type="ORF">DF947_17120</name>
</gene>
<name>A0A317EUM0_9SPHI</name>
<feature type="chain" id="PRO_5016348227" description="VCBS repeat-containing protein" evidence="1">
    <location>
        <begin position="21"/>
        <end position="228"/>
    </location>
</feature>
<protein>
    <recommendedName>
        <fullName evidence="4">VCBS repeat-containing protein</fullName>
    </recommendedName>
</protein>
<dbReference type="RefSeq" id="WP_109931267.1">
    <property type="nucleotide sequence ID" value="NZ_QGNY01000006.1"/>
</dbReference>
<dbReference type="SUPFAM" id="SSF69318">
    <property type="entry name" value="Integrin alpha N-terminal domain"/>
    <property type="match status" value="1"/>
</dbReference>
<dbReference type="OrthoDB" id="5993839at2"/>
<evidence type="ECO:0008006" key="4">
    <source>
        <dbReference type="Google" id="ProtNLM"/>
    </source>
</evidence>
<keyword evidence="3" id="KW-1185">Reference proteome</keyword>
<evidence type="ECO:0000313" key="3">
    <source>
        <dbReference type="Proteomes" id="UP000245391"/>
    </source>
</evidence>
<reference evidence="3" key="1">
    <citation type="submission" date="2018-05" db="EMBL/GenBank/DDBJ databases">
        <title>Pedobacter paludis sp. nov., isolated from wetland soil.</title>
        <authorList>
            <person name="Zhang Y."/>
        </authorList>
    </citation>
    <scope>NUCLEOTIDE SEQUENCE [LARGE SCALE GENOMIC DNA]</scope>
    <source>
        <strain evidence="3">R-8</strain>
    </source>
</reference>
<comment type="caution">
    <text evidence="2">The sequence shown here is derived from an EMBL/GenBank/DDBJ whole genome shotgun (WGS) entry which is preliminary data.</text>
</comment>
<evidence type="ECO:0000313" key="2">
    <source>
        <dbReference type="EMBL" id="PWS30650.1"/>
    </source>
</evidence>
<dbReference type="InterPro" id="IPR028994">
    <property type="entry name" value="Integrin_alpha_N"/>
</dbReference>